<feature type="transmembrane region" description="Helical" evidence="1">
    <location>
        <begin position="324"/>
        <end position="341"/>
    </location>
</feature>
<dbReference type="GO" id="GO:0006508">
    <property type="term" value="P:proteolysis"/>
    <property type="evidence" value="ECO:0007669"/>
    <property type="project" value="UniProtKB-KW"/>
</dbReference>
<feature type="transmembrane region" description="Helical" evidence="1">
    <location>
        <begin position="353"/>
        <end position="374"/>
    </location>
</feature>
<gene>
    <name evidence="3" type="ORF">EZM97_05950</name>
</gene>
<keyword evidence="4" id="KW-1185">Reference proteome</keyword>
<comment type="caution">
    <text evidence="3">The sequence shown here is derived from an EMBL/GenBank/DDBJ whole genome shotgun (WGS) entry which is preliminary data.</text>
</comment>
<feature type="domain" description="CAAX prenyl protease 2/Lysostaphin resistance protein A-like" evidence="2">
    <location>
        <begin position="382"/>
        <end position="470"/>
    </location>
</feature>
<feature type="transmembrane region" description="Helical" evidence="1">
    <location>
        <begin position="275"/>
        <end position="293"/>
    </location>
</feature>
<feature type="transmembrane region" description="Helical" evidence="1">
    <location>
        <begin position="300"/>
        <end position="318"/>
    </location>
</feature>
<dbReference type="GO" id="GO:0004175">
    <property type="term" value="F:endopeptidase activity"/>
    <property type="evidence" value="ECO:0007669"/>
    <property type="project" value="UniProtKB-ARBA"/>
</dbReference>
<dbReference type="EMBL" id="SJTG01000001">
    <property type="protein sequence ID" value="TCI12862.1"/>
    <property type="molecule type" value="Genomic_DNA"/>
</dbReference>
<keyword evidence="3" id="KW-0645">Protease</keyword>
<keyword evidence="3" id="KW-0482">Metalloprotease</keyword>
<feature type="transmembrane region" description="Helical" evidence="1">
    <location>
        <begin position="9"/>
        <end position="29"/>
    </location>
</feature>
<keyword evidence="1" id="KW-0812">Transmembrane</keyword>
<feature type="transmembrane region" description="Helical" evidence="1">
    <location>
        <begin position="458"/>
        <end position="481"/>
    </location>
</feature>
<dbReference type="RefSeq" id="WP_131150359.1">
    <property type="nucleotide sequence ID" value="NZ_SJTG01000001.1"/>
</dbReference>
<dbReference type="InterPro" id="IPR003675">
    <property type="entry name" value="Rce1/LyrA-like_dom"/>
</dbReference>
<reference evidence="3 4" key="1">
    <citation type="submission" date="2019-02" db="EMBL/GenBank/DDBJ databases">
        <title>Dyella amyloliquefaciens sp. nov., isolated from forest soil.</title>
        <authorList>
            <person name="Gao Z.-H."/>
            <person name="Qiu L.-H."/>
        </authorList>
    </citation>
    <scope>NUCLEOTIDE SEQUENCE [LARGE SCALE GENOMIC DNA]</scope>
    <source>
        <strain evidence="3 4">KACC 12747</strain>
    </source>
</reference>
<dbReference type="GO" id="GO:0008237">
    <property type="term" value="F:metallopeptidase activity"/>
    <property type="evidence" value="ECO:0007669"/>
    <property type="project" value="UniProtKB-KW"/>
</dbReference>
<evidence type="ECO:0000313" key="3">
    <source>
        <dbReference type="EMBL" id="TCI12862.1"/>
    </source>
</evidence>
<protein>
    <submittedName>
        <fullName evidence="3">CPBP family intramembrane metalloprotease</fullName>
    </submittedName>
</protein>
<feature type="transmembrane region" description="Helical" evidence="1">
    <location>
        <begin position="418"/>
        <end position="438"/>
    </location>
</feature>
<keyword evidence="1" id="KW-0472">Membrane</keyword>
<dbReference type="PROSITE" id="PS51257">
    <property type="entry name" value="PROKAR_LIPOPROTEIN"/>
    <property type="match status" value="1"/>
</dbReference>
<dbReference type="AlphaFoldDB" id="A0A4R0YUA1"/>
<evidence type="ECO:0000256" key="1">
    <source>
        <dbReference type="SAM" id="Phobius"/>
    </source>
</evidence>
<evidence type="ECO:0000313" key="4">
    <source>
        <dbReference type="Proteomes" id="UP000291822"/>
    </source>
</evidence>
<accession>A0A4R0YUA1</accession>
<dbReference type="Pfam" id="PF02517">
    <property type="entry name" value="Rce1-like"/>
    <property type="match status" value="1"/>
</dbReference>
<sequence>MTDTSTRRWLIAASCVAAVLACLWLLGWIGRETTRAHLLHEAEHRLWVAEYGDPLWSWELRKPRDLVAQKIFGHVQLSTDDEGLLATSTDGSAFEVGLPVRSPMDVAHWPLLQVVLHVSAPTQVRVLWQVDRTAAICTSDQSYDVDADEPMLAIPLDDVTGRQADGSACPRPTVIAWLLRLRMTMPAQASVAFRRAALITRAPPVTPSQPASASGMKPGDMLALPPLARVHLDGRQGANDWLATRDRLLPRAPSAVITVDGDHAQPAPAEGHLEHGAAALCAAYLAVLAWLAWRPRPRWELPAILFGLLWLIAGLQWGTDFARPAALAFLAAVLFAAWRGWRTRPHPWRWLGSSFPAWLSPLALVPVAVLLAWLEGSGWTAPLWRHALTYLGWAALQQWLMLAVVLPRAEAWRTPKPVAWIATALVFALLHTPNGAVMQLCFLAELAWAACFLRWRSILPIAVAHALCALIVEAGLTGGLIRSLEVSARFFL</sequence>
<dbReference type="GO" id="GO:0080120">
    <property type="term" value="P:CAAX-box protein maturation"/>
    <property type="evidence" value="ECO:0007669"/>
    <property type="project" value="UniProtKB-ARBA"/>
</dbReference>
<keyword evidence="1" id="KW-1133">Transmembrane helix</keyword>
<evidence type="ECO:0000259" key="2">
    <source>
        <dbReference type="Pfam" id="PF02517"/>
    </source>
</evidence>
<keyword evidence="3" id="KW-0378">Hydrolase</keyword>
<proteinExistence type="predicted"/>
<organism evidence="3 4">
    <name type="scientific">Dyella soli</name>
    <dbReference type="NCBI Taxonomy" id="522319"/>
    <lineage>
        <taxon>Bacteria</taxon>
        <taxon>Pseudomonadati</taxon>
        <taxon>Pseudomonadota</taxon>
        <taxon>Gammaproteobacteria</taxon>
        <taxon>Lysobacterales</taxon>
        <taxon>Rhodanobacteraceae</taxon>
        <taxon>Dyella</taxon>
    </lineage>
</organism>
<dbReference type="Proteomes" id="UP000291822">
    <property type="component" value="Unassembled WGS sequence"/>
</dbReference>
<feature type="transmembrane region" description="Helical" evidence="1">
    <location>
        <begin position="386"/>
        <end position="406"/>
    </location>
</feature>
<name>A0A4R0YUA1_9GAMM</name>